<feature type="domain" description="Rcc01698-like C-terminal" evidence="3">
    <location>
        <begin position="971"/>
        <end position="1063"/>
    </location>
</feature>
<dbReference type="CDD" id="cd19607">
    <property type="entry name" value="GTA_TIM-barrel-like"/>
    <property type="match status" value="1"/>
</dbReference>
<dbReference type="Proteomes" id="UP000278756">
    <property type="component" value="Chromosome 1"/>
</dbReference>
<reference evidence="5" key="2">
    <citation type="journal article" date="2017" name="Plant Physiol. Biochem.">
        <title>Differential oxidative and antioxidative response of duckweed Lemna minor toward plant growth promoting/inhibiting bacteria.</title>
        <authorList>
            <person name="Ishizawa H."/>
            <person name="Kuroda M."/>
            <person name="Morikawa M."/>
            <person name="Ike M."/>
        </authorList>
    </citation>
    <scope>NUCLEOTIDE SEQUENCE [LARGE SCALE GENOMIC DNA]</scope>
    <source>
        <strain evidence="5">M6</strain>
    </source>
</reference>
<dbReference type="EMBL" id="AP018827">
    <property type="protein sequence ID" value="BBF80817.1"/>
    <property type="molecule type" value="Genomic_DNA"/>
</dbReference>
<feature type="domain" description="Tip attachment protein J" evidence="2">
    <location>
        <begin position="732"/>
        <end position="880"/>
    </location>
</feature>
<dbReference type="InterPro" id="IPR025195">
    <property type="entry name" value="GTA_TIM_dom"/>
</dbReference>
<dbReference type="InterPro" id="IPR017853">
    <property type="entry name" value="GH"/>
</dbReference>
<dbReference type="Pfam" id="PF23666">
    <property type="entry name" value="Rcc01698_C"/>
    <property type="match status" value="1"/>
</dbReference>
<dbReference type="Pfam" id="PF13550">
    <property type="entry name" value="Phage-tail_3"/>
    <property type="match status" value="1"/>
</dbReference>
<dbReference type="Pfam" id="PF13547">
    <property type="entry name" value="GTA_TIM"/>
    <property type="match status" value="1"/>
</dbReference>
<gene>
    <name evidence="4" type="ORF">EM6_1402</name>
</gene>
<organism evidence="4 5">
    <name type="scientific">Asticcacaulis excentricus</name>
    <dbReference type="NCBI Taxonomy" id="78587"/>
    <lineage>
        <taxon>Bacteria</taxon>
        <taxon>Pseudomonadati</taxon>
        <taxon>Pseudomonadota</taxon>
        <taxon>Alphaproteobacteria</taxon>
        <taxon>Caulobacterales</taxon>
        <taxon>Caulobacteraceae</taxon>
        <taxon>Asticcacaulis</taxon>
    </lineage>
</organism>
<dbReference type="InterPro" id="IPR056490">
    <property type="entry name" value="Rcc01698_C"/>
</dbReference>
<dbReference type="AlphaFoldDB" id="A0A3G9G289"/>
<feature type="domain" description="GTA TIM-barrel-like" evidence="1">
    <location>
        <begin position="380"/>
        <end position="671"/>
    </location>
</feature>
<dbReference type="Gene3D" id="3.20.20.80">
    <property type="entry name" value="Glycosidases"/>
    <property type="match status" value="1"/>
</dbReference>
<name>A0A3G9G289_9CAUL</name>
<evidence type="ECO:0000259" key="2">
    <source>
        <dbReference type="Pfam" id="PF13550"/>
    </source>
</evidence>
<evidence type="ECO:0000313" key="4">
    <source>
        <dbReference type="EMBL" id="BBF80817.1"/>
    </source>
</evidence>
<evidence type="ECO:0000259" key="1">
    <source>
        <dbReference type="Pfam" id="PF13547"/>
    </source>
</evidence>
<sequence length="1221" mass="132441">MAQLTLSTLGGALGGPVGAAIGGLIGNAIDRTLINGLSPVRQVRPRLQGVRVAAADQGAPMAQVYGRGRVAGTVLWSARLKENRTRTRASKSTPQTESFSYSLSFAVGLCEGPIDGIGRIWADGQLLDQTGLSYRLYRGEADQMPDPLISAIEGDAPAYRGLAYLVFEDLPLAAFGNRPPNLSVEVFRRPPGEGLETLIDGVCLIPGAGEFVYATTHNAVREGLSGARWETLNTADGRPDFLVSLDQLEAHLPNVKRVNLIISWFGDSLEAGVCRLRPGVEQAIKRTEPEVWSVAGIGRDAAHLISTQDGRPVYGGTPSDASVIAAIRLLKQRGYEVTLVPFILMDCEGFPWRGRIISAHNLTPQAALDVDSFFGTADGWGLRRFVRHLAELAVAAGGVDALLLGSELRGITTLRSDAVTYPAVAAFKALAADIRAIVGPQTKLSYAADWSEYFGHHVGTHAVFHLDPLWADANIDFVGIDWYAPLTDWRDGVHLDAALAQTPYDPDYLRSRVRGGEGFDWFYASQADRDGQVRSPIADGAFGEDWMFRPKDIHGWWSHLHHDRPAGVRQATPTAWVPQSKPVRFIEYGCGAIDKGPNAPNLFVDPKSSESAIPPYSSGARDDRAQRSYLMALSQFYADPAHNPLSSVYGGPMLSGMEVWCWDARPYPDFPQRNAVWGDAGNWRTGHWLNGRVGSAEAKALLNALADQAGVTLDVSAVEGVIDGYVIEQPITAARALEPLLSYLGLDLCERGHGLKVIGAPTAEVVLSSDALADHEREPVLARREMIEAPSALTLRCYDLDRDYQVLAVHARSEVEGGPTMQLDLGLTLSAAQARAFARRTLSEARRVREAVTLDVGPLELLRFEAGDAVRFDGRPYRIAVSEDAERPTLTLAPLPEPAVVIPYEPSGGTTVSRALLTGFWLLDLPPFGADERNGRPVLAATAAPFSGVDIYAGTSASTLTLRGRVDQAAGVGTTLQSLPAGQVAKWNRPACLDIYLENATLQTRSEADVLSGENFICVWGAGGEWEIIQFLRAQMIAPRQWRLGGLLRGQWGTQTQPIDEGALVIVLPEVVRADVLDAEHGLPRLWRAGLSGFGAQAEGAIDIETVWTGIGLRPRAPVHGRIRREAEGLHVRWIRCARYGGDSLDYEPPLEDGYEAYRLRFYQGTDLRREVEVTQSAFIYGSDSIATDYPGGFDALSRVEIAQKDPTSRVGLALEMSLSA</sequence>
<evidence type="ECO:0000259" key="3">
    <source>
        <dbReference type="Pfam" id="PF23666"/>
    </source>
</evidence>
<protein>
    <submittedName>
        <fullName evidence="4">Gene transfer agent host specificity protein</fullName>
    </submittedName>
</protein>
<dbReference type="InterPro" id="IPR032876">
    <property type="entry name" value="J_dom"/>
</dbReference>
<proteinExistence type="predicted"/>
<dbReference type="RefSeq" id="WP_126421409.1">
    <property type="nucleotide sequence ID" value="NZ_AP018827.1"/>
</dbReference>
<dbReference type="SUPFAM" id="SSF51445">
    <property type="entry name" value="(Trans)glycosidases"/>
    <property type="match status" value="1"/>
</dbReference>
<accession>A0A3G9G289</accession>
<reference evidence="5" key="1">
    <citation type="journal article" date="2017" name="Biotechnol. Biofuels">
        <title>Evaluation of environmental bacterial communities as a factor affecting the growth of duckweed Lemna minor.</title>
        <authorList>
            <person name="Ishizawa H."/>
            <person name="Kuroda M."/>
            <person name="Morikawa M."/>
            <person name="Ike M."/>
        </authorList>
    </citation>
    <scope>NUCLEOTIDE SEQUENCE [LARGE SCALE GENOMIC DNA]</scope>
    <source>
        <strain evidence="5">M6</strain>
    </source>
</reference>
<evidence type="ECO:0000313" key="5">
    <source>
        <dbReference type="Proteomes" id="UP000278756"/>
    </source>
</evidence>
<dbReference type="OrthoDB" id="8445115at2"/>